<reference evidence="2 3" key="1">
    <citation type="journal article" date="2015" name="Nat. Commun.">
        <title>Outbred genome sequencing and CRISPR/Cas9 gene editing in butterflies.</title>
        <authorList>
            <person name="Li X."/>
            <person name="Fan D."/>
            <person name="Zhang W."/>
            <person name="Liu G."/>
            <person name="Zhang L."/>
            <person name="Zhao L."/>
            <person name="Fang X."/>
            <person name="Chen L."/>
            <person name="Dong Y."/>
            <person name="Chen Y."/>
            <person name="Ding Y."/>
            <person name="Zhao R."/>
            <person name="Feng M."/>
            <person name="Zhu Y."/>
            <person name="Feng Y."/>
            <person name="Jiang X."/>
            <person name="Zhu D."/>
            <person name="Xiang H."/>
            <person name="Feng X."/>
            <person name="Li S."/>
            <person name="Wang J."/>
            <person name="Zhang G."/>
            <person name="Kronforst M.R."/>
            <person name="Wang W."/>
        </authorList>
    </citation>
    <scope>NUCLEOTIDE SEQUENCE [LARGE SCALE GENOMIC DNA]</scope>
    <source>
        <strain evidence="2">Ya'a_city_454_Pm</strain>
        <tissue evidence="2">Whole body</tissue>
    </source>
</reference>
<gene>
    <name evidence="2" type="ORF">RR48_02233</name>
</gene>
<dbReference type="AlphaFoldDB" id="A0A0N0PBZ8"/>
<name>A0A0N0PBZ8_PAPMA</name>
<feature type="region of interest" description="Disordered" evidence="1">
    <location>
        <begin position="157"/>
        <end position="190"/>
    </location>
</feature>
<evidence type="ECO:0000313" key="3">
    <source>
        <dbReference type="Proteomes" id="UP000053240"/>
    </source>
</evidence>
<dbReference type="InParanoid" id="A0A0N0PBZ8"/>
<organism evidence="2 3">
    <name type="scientific">Papilio machaon</name>
    <name type="common">Old World swallowtail butterfly</name>
    <dbReference type="NCBI Taxonomy" id="76193"/>
    <lineage>
        <taxon>Eukaryota</taxon>
        <taxon>Metazoa</taxon>
        <taxon>Ecdysozoa</taxon>
        <taxon>Arthropoda</taxon>
        <taxon>Hexapoda</taxon>
        <taxon>Insecta</taxon>
        <taxon>Pterygota</taxon>
        <taxon>Neoptera</taxon>
        <taxon>Endopterygota</taxon>
        <taxon>Lepidoptera</taxon>
        <taxon>Glossata</taxon>
        <taxon>Ditrysia</taxon>
        <taxon>Papilionoidea</taxon>
        <taxon>Papilionidae</taxon>
        <taxon>Papilioninae</taxon>
        <taxon>Papilio</taxon>
    </lineage>
</organism>
<evidence type="ECO:0000256" key="1">
    <source>
        <dbReference type="SAM" id="MobiDB-lite"/>
    </source>
</evidence>
<dbReference type="EMBL" id="KQ460736">
    <property type="protein sequence ID" value="KPJ12600.1"/>
    <property type="molecule type" value="Genomic_DNA"/>
</dbReference>
<proteinExistence type="predicted"/>
<accession>A0A0N0PBZ8</accession>
<protein>
    <submittedName>
        <fullName evidence="2">Uncharacterized protein</fullName>
    </submittedName>
</protein>
<sequence length="224" mass="24874">MIPRRLSLPLLWLNSDGVAQRQMSGGRPQNGRIGGVDSLDVEDDLLQHTITDSTEAAQYEDKRSSLDITDCIPMLLQDENINDLNPETNNAVTNVEILSNTNNDITNEEKLSDINNLISNAEQFTNNVVLNNIVENQNNKDPERNDAAQSNHEIPTLLENESQIQSTVQNRDLNKSTDSNMNGLTNGTRKKTLIQSNTQILKYHCKSGNAFTHAYAGLCNGILL</sequence>
<dbReference type="Proteomes" id="UP000053240">
    <property type="component" value="Unassembled WGS sequence"/>
</dbReference>
<evidence type="ECO:0000313" key="2">
    <source>
        <dbReference type="EMBL" id="KPJ12600.1"/>
    </source>
</evidence>
<keyword evidence="3" id="KW-1185">Reference proteome</keyword>